<name>A0ABX1X278_9BACL</name>
<feature type="domain" description="SLH" evidence="9">
    <location>
        <begin position="1799"/>
        <end position="1858"/>
    </location>
</feature>
<reference evidence="10 11" key="1">
    <citation type="submission" date="2019-10" db="EMBL/GenBank/DDBJ databases">
        <title>Description of Paenibacillus humi sp. nov.</title>
        <authorList>
            <person name="Carlier A."/>
            <person name="Qi S."/>
        </authorList>
    </citation>
    <scope>NUCLEOTIDE SEQUENCE [LARGE SCALE GENOMIC DNA]</scope>
    <source>
        <strain evidence="10 11">LMG 31461</strain>
    </source>
</reference>
<dbReference type="InterPro" id="IPR012480">
    <property type="entry name" value="Hepar_II_III_C"/>
</dbReference>
<feature type="compositionally biased region" description="Low complexity" evidence="7">
    <location>
        <begin position="1569"/>
        <end position="1591"/>
    </location>
</feature>
<evidence type="ECO:0000256" key="4">
    <source>
        <dbReference type="ARBA" id="ARBA00022729"/>
    </source>
</evidence>
<dbReference type="NCBIfam" id="NF033679">
    <property type="entry name" value="DNRLRE_dom"/>
    <property type="match status" value="3"/>
</dbReference>
<dbReference type="Pfam" id="PF16889">
    <property type="entry name" value="Hepar_II_III_N"/>
    <property type="match status" value="2"/>
</dbReference>
<dbReference type="PROSITE" id="PS51272">
    <property type="entry name" value="SLH"/>
    <property type="match status" value="3"/>
</dbReference>
<comment type="subcellular location">
    <subcellularLocation>
        <location evidence="1">Periplasm</location>
    </subcellularLocation>
    <subcellularLocation>
        <location evidence="2">Secreted</location>
    </subcellularLocation>
</comment>
<gene>
    <name evidence="10" type="ORF">GC096_00460</name>
</gene>
<dbReference type="Pfam" id="PF00395">
    <property type="entry name" value="SLH"/>
    <property type="match status" value="3"/>
</dbReference>
<evidence type="ECO:0000256" key="2">
    <source>
        <dbReference type="ARBA" id="ARBA00004613"/>
    </source>
</evidence>
<dbReference type="Proteomes" id="UP000653578">
    <property type="component" value="Unassembled WGS sequence"/>
</dbReference>
<dbReference type="InterPro" id="IPR001119">
    <property type="entry name" value="SLH_dom"/>
</dbReference>
<keyword evidence="3" id="KW-0964">Secreted</keyword>
<evidence type="ECO:0000256" key="7">
    <source>
        <dbReference type="SAM" id="MobiDB-lite"/>
    </source>
</evidence>
<proteinExistence type="predicted"/>
<dbReference type="PANTHER" id="PTHR39210">
    <property type="entry name" value="HEPARIN-SULFATE LYASE"/>
    <property type="match status" value="1"/>
</dbReference>
<evidence type="ECO:0000313" key="11">
    <source>
        <dbReference type="Proteomes" id="UP000653578"/>
    </source>
</evidence>
<evidence type="ECO:0000256" key="6">
    <source>
        <dbReference type="ARBA" id="ARBA00023239"/>
    </source>
</evidence>
<dbReference type="SUPFAM" id="SSF48230">
    <property type="entry name" value="Chondroitin AC/alginate lyase"/>
    <property type="match status" value="1"/>
</dbReference>
<keyword evidence="4 8" id="KW-0732">Signal</keyword>
<protein>
    <submittedName>
        <fullName evidence="10">DNRLRE domain-containing protein</fullName>
    </submittedName>
</protein>
<keyword evidence="11" id="KW-1185">Reference proteome</keyword>
<feature type="signal peptide" evidence="8">
    <location>
        <begin position="1"/>
        <end position="24"/>
    </location>
</feature>
<dbReference type="Pfam" id="PF24517">
    <property type="entry name" value="CBM96"/>
    <property type="match status" value="2"/>
</dbReference>
<dbReference type="EMBL" id="WHNY01000004">
    <property type="protein sequence ID" value="NOU62517.1"/>
    <property type="molecule type" value="Genomic_DNA"/>
</dbReference>
<dbReference type="Pfam" id="PF07940">
    <property type="entry name" value="Hepar_II_III_C"/>
    <property type="match status" value="1"/>
</dbReference>
<evidence type="ECO:0000313" key="10">
    <source>
        <dbReference type="EMBL" id="NOU62517.1"/>
    </source>
</evidence>
<comment type="caution">
    <text evidence="10">The sequence shown here is derived from an EMBL/GenBank/DDBJ whole genome shotgun (WGS) entry which is preliminary data.</text>
</comment>
<dbReference type="Gene3D" id="2.70.98.70">
    <property type="match status" value="1"/>
</dbReference>
<dbReference type="RefSeq" id="WP_171628337.1">
    <property type="nucleotide sequence ID" value="NZ_WHNY01000004.1"/>
</dbReference>
<feature type="region of interest" description="Disordered" evidence="7">
    <location>
        <begin position="1544"/>
        <end position="1598"/>
    </location>
</feature>
<feature type="domain" description="SLH" evidence="9">
    <location>
        <begin position="1859"/>
        <end position="1922"/>
    </location>
</feature>
<dbReference type="InterPro" id="IPR055372">
    <property type="entry name" value="CBM96"/>
</dbReference>
<keyword evidence="6" id="KW-0456">Lyase</keyword>
<keyword evidence="5" id="KW-0574">Periplasm</keyword>
<evidence type="ECO:0000256" key="3">
    <source>
        <dbReference type="ARBA" id="ARBA00022525"/>
    </source>
</evidence>
<dbReference type="InterPro" id="IPR008929">
    <property type="entry name" value="Chondroitin_lyas"/>
</dbReference>
<dbReference type="InterPro" id="IPR011081">
    <property type="entry name" value="Big_4"/>
</dbReference>
<dbReference type="Pfam" id="PF07532">
    <property type="entry name" value="Big_4"/>
    <property type="match status" value="1"/>
</dbReference>
<evidence type="ECO:0000256" key="5">
    <source>
        <dbReference type="ARBA" id="ARBA00022764"/>
    </source>
</evidence>
<accession>A0ABX1X278</accession>
<evidence type="ECO:0000259" key="9">
    <source>
        <dbReference type="PROSITE" id="PS51272"/>
    </source>
</evidence>
<dbReference type="PANTHER" id="PTHR39210:SF1">
    <property type="entry name" value="HEPARIN-SULFATE LYASE"/>
    <property type="match status" value="1"/>
</dbReference>
<feature type="domain" description="SLH" evidence="9">
    <location>
        <begin position="1925"/>
        <end position="1981"/>
    </location>
</feature>
<feature type="chain" id="PRO_5046718260" evidence="8">
    <location>
        <begin position="25"/>
        <end position="1981"/>
    </location>
</feature>
<sequence length="1981" mass="215009">MMKNIKTLQKKAVSCLLIALIVFAQVFVSVFTNPPIASASSGASNMSDAAFFGVWDPTGQRWTTPSKLNYDGFPGLSNVQSDVKAGNYDQAQTDLLDYYKNRTTRTIPTNFVSNPTMVPLLMDQIATPLKEFYLTTFSVEHTPTVYNMDMLTTVQGAIGSNLSFMLMGRYKGTNRANIYSREQVCSQTPLTQCNPTLEIQYTDGTGAHTANLMSTKDTYIRSNDTAIHASEPLLQVQESGVPYDSNSRKAYLNFDLSSIKGTVTSATLKLSGYAELNETTDVMIYKSGDTAWDENTLTYANHNGKTFSWQGVPSGTDWAGPATTIADIEYHYQIIRFYWLAPLLAEYINTGNESYAAKYIDYMVDFIVDGDASTSEYGAGSFPRNFDAGIQASTWVKAYHVLRESASMSAQSNTDLLKTFWKKGTYLNTPGGFSPDGNHGTVETEGLYTLGIYFPEFTDSATWLSTAYSRYDFLMSTLIYKDGSYMESSDTYTTVTTDPMIAIKQLGTMNNVPFQGSFDNNLKNLGKYLADISFPNGYSVNFGDSQYTDLKGTIKQIGELTSDDNLRYVGTSGAEGTKPSHTSVLYPDSKSAMMRSGWSPNDRYLFTNVKQAAPHRHPDDNAITYYAYGRPLLVDPGAYSYSNDPISNWLRFSTESHNTIEINDTPQNLSEGWFQDWTDNSKFNFVTGVTQNVPGFKHSRETLFLKSSFSIVSDVVEAPSGTNKYQQTWHFLPTASPKLDASTQKVSTVFNDTYGDIQVIPADPEQFTATLDHGYYSNAFYSVSDATYASYTKNVSGNTTFDTVLYPTASGENRDIKVSRIGLSVPTTVASSLKVDNIGDAGTSGYYYVSHEEHPQFRRNFDTFSFDGKLAYIEKTNNGKVKSAIMKSGTTLEQSGSNLIASKMPVTDIAVDWNGTTLEITGSNLVAANDPNAASAVAIRASGATTVKLNGTLISDYTVSDGYIYAVGVPSWSSSSGYQNSIDLGAGHSGVQSIEFDLVPTANQIGGIVGYTGQTSATNSETDLPMILRLNAEGYFDVRNGNSYGQNVKLDYKANELYHVTLLADSDSKTYNVYVAPHGKPEIQIADHFAFQTGAPVISNIGKLVMNSPVNDQYRITDHTLGHPDFFELDVNSDAYVWSGNPTLNYGIGKKLEVRNSTSSTVYRHSYLRFDLGNVPADSNAFAAKLRLTSASAGTFTDQAQFVQDDSWGETSITYNTKPVAGAVLGVWSMPSAENSVEVDISSPYKTELAGDKQLSLVITSQTTNNVSHYYYAKENGGGKPKIVVYTKKSSGRTIGAEADTMVSGSVPTANYGKNTNLEVRNSAFVPRETFIRFNLSGVPSNLTSAKLRLTSSIVGGTFTDKVQFVSDDSWDEATTTYNNKPAGGADLGTWEMPPAQQFVDIDVTSQVLTELAGDKKLSLDISSLTANNISHYYFSREKGSLGPQLLIETAEESYQKDDNTIVYPPLGPEVVSVHPITVTTTSGTAPELPSVVTAVYSDQTTAQLPVVWISPDSSQYSQAGTFQVYGTVVGTNVQAEASVIVLPSTDGNTGGGTGTDDNAGGNTGGNTDGNTNSNTNNNTDGNTEGNTNTGPSLPSATNGTVVVEATTDANGKASVQLDADSLAEAMKKAEDHTLIIEVKSVGSAQAVTVNFPAQQLLASDSNGIQQIEVKLGLAIISVSTELLRSHIGASTSNVHLSVSEVKPSELTEEVKKKVGSNPVYDFDLNVDGEKISTFSGERPIKVALPYNLQPGQDTEKVIMYYINDSGTAQTVKNGKYNPSNGMVEFYPKHFSQYAAALASATFQDLSDVSWAKSSIEGLAIREVVNGVEEGRFGPNSKVTRAQFIQMLIGTLEIEDDKAVATFADVRAGAWYYKAIASAQALGIVNGREDGNFGIEDPISRQEMATMMFRAVKAKKIVLPNQEEAAAFKDQDTIAAYAVDAVATMQQEGIINGFDNGTFAPEEYATRAQAAVMVYRLFKQM</sequence>
<evidence type="ECO:0000256" key="1">
    <source>
        <dbReference type="ARBA" id="ARBA00004418"/>
    </source>
</evidence>
<evidence type="ECO:0000256" key="8">
    <source>
        <dbReference type="SAM" id="SignalP"/>
    </source>
</evidence>
<dbReference type="InterPro" id="IPR031680">
    <property type="entry name" value="Hepar_II_III_N"/>
</dbReference>
<organism evidence="10 11">
    <name type="scientific">Paenibacillus plantarum</name>
    <dbReference type="NCBI Taxonomy" id="2654975"/>
    <lineage>
        <taxon>Bacteria</taxon>
        <taxon>Bacillati</taxon>
        <taxon>Bacillota</taxon>
        <taxon>Bacilli</taxon>
        <taxon>Bacillales</taxon>
        <taxon>Paenibacillaceae</taxon>
        <taxon>Paenibacillus</taxon>
    </lineage>
</organism>
<dbReference type="Gene3D" id="1.50.10.100">
    <property type="entry name" value="Chondroitin AC/alginate lyase"/>
    <property type="match status" value="1"/>
</dbReference>